<evidence type="ECO:0000259" key="1">
    <source>
        <dbReference type="Pfam" id="PF12146"/>
    </source>
</evidence>
<dbReference type="InterPro" id="IPR051044">
    <property type="entry name" value="MAG_DAG_Lipase"/>
</dbReference>
<evidence type="ECO:0000313" key="2">
    <source>
        <dbReference type="EMBL" id="CAF4471851.1"/>
    </source>
</evidence>
<dbReference type="Gene3D" id="3.40.50.1820">
    <property type="entry name" value="alpha/beta hydrolase"/>
    <property type="match status" value="1"/>
</dbReference>
<reference evidence="2" key="1">
    <citation type="submission" date="2021-02" db="EMBL/GenBank/DDBJ databases">
        <authorList>
            <person name="Nowell W R."/>
        </authorList>
    </citation>
    <scope>NUCLEOTIDE SEQUENCE</scope>
</reference>
<dbReference type="Pfam" id="PF12146">
    <property type="entry name" value="Hydrolase_4"/>
    <property type="match status" value="1"/>
</dbReference>
<gene>
    <name evidence="2" type="ORF">GIL414_LOCUS33383</name>
</gene>
<feature type="domain" description="Serine aminopeptidase S33" evidence="1">
    <location>
        <begin position="44"/>
        <end position="124"/>
    </location>
</feature>
<dbReference type="InterPro" id="IPR022742">
    <property type="entry name" value="Hydrolase_4"/>
</dbReference>
<comment type="caution">
    <text evidence="2">The sequence shown here is derived from an EMBL/GenBank/DDBJ whole genome shotgun (WGS) entry which is preliminary data.</text>
</comment>
<accession>A0A8S2WZT8</accession>
<dbReference type="AlphaFoldDB" id="A0A8S2WZT8"/>
<evidence type="ECO:0000313" key="3">
    <source>
        <dbReference type="Proteomes" id="UP000681720"/>
    </source>
</evidence>
<protein>
    <recommendedName>
        <fullName evidence="1">Serine aminopeptidase S33 domain-containing protein</fullName>
    </recommendedName>
</protein>
<proteinExistence type="predicted"/>
<dbReference type="Proteomes" id="UP000681720">
    <property type="component" value="Unassembled WGS sequence"/>
</dbReference>
<dbReference type="InterPro" id="IPR029058">
    <property type="entry name" value="AB_hydrolase_fold"/>
</dbReference>
<organism evidence="2 3">
    <name type="scientific">Rotaria magnacalcarata</name>
    <dbReference type="NCBI Taxonomy" id="392030"/>
    <lineage>
        <taxon>Eukaryota</taxon>
        <taxon>Metazoa</taxon>
        <taxon>Spiralia</taxon>
        <taxon>Gnathifera</taxon>
        <taxon>Rotifera</taxon>
        <taxon>Eurotatoria</taxon>
        <taxon>Bdelloidea</taxon>
        <taxon>Philodinida</taxon>
        <taxon>Philodinidae</taxon>
        <taxon>Rotaria</taxon>
    </lineage>
</organism>
<name>A0A8S2WZT8_9BILA</name>
<sequence length="167" mass="18505">MDGSERFNDDDSAGCSNGESFVYSSPYDSLCLRGRNWSVTENECQAVVLVVHGSWEHSGRYSHMTHFFNNHHIASVAFDAQDHGLSSGERDHTPNLDALPGDLECIISRIRTEFYPKVPLVIYGVWVCGEVGMNMGANSYLASEKFDPNQRCAQGRGPVVLVSYPTL</sequence>
<dbReference type="PANTHER" id="PTHR11614">
    <property type="entry name" value="PHOSPHOLIPASE-RELATED"/>
    <property type="match status" value="1"/>
</dbReference>
<dbReference type="EMBL" id="CAJOBJ010073789">
    <property type="protein sequence ID" value="CAF4471851.1"/>
    <property type="molecule type" value="Genomic_DNA"/>
</dbReference>
<dbReference type="SUPFAM" id="SSF53474">
    <property type="entry name" value="alpha/beta-Hydrolases"/>
    <property type="match status" value="1"/>
</dbReference>